<feature type="region of interest" description="Disordered" evidence="1">
    <location>
        <begin position="1"/>
        <end position="23"/>
    </location>
</feature>
<reference evidence="2 3" key="1">
    <citation type="submission" date="2018-05" db="EMBL/GenBank/DDBJ databases">
        <title>Draft genome sequence of Scytalidium lignicola DSM 105466, a ubiquitous saprotrophic fungus.</title>
        <authorList>
            <person name="Buettner E."/>
            <person name="Gebauer A.M."/>
            <person name="Hofrichter M."/>
            <person name="Liers C."/>
            <person name="Kellner H."/>
        </authorList>
    </citation>
    <scope>NUCLEOTIDE SEQUENCE [LARGE SCALE GENOMIC DNA]</scope>
    <source>
        <strain evidence="2 3">DSM 105466</strain>
    </source>
</reference>
<feature type="non-terminal residue" evidence="2">
    <location>
        <position position="1"/>
    </location>
</feature>
<evidence type="ECO:0000256" key="1">
    <source>
        <dbReference type="SAM" id="MobiDB-lite"/>
    </source>
</evidence>
<feature type="compositionally biased region" description="Low complexity" evidence="1">
    <location>
        <begin position="40"/>
        <end position="49"/>
    </location>
</feature>
<proteinExistence type="predicted"/>
<dbReference type="EMBL" id="NCSJ02000163">
    <property type="protein sequence ID" value="RFU28452.1"/>
    <property type="molecule type" value="Genomic_DNA"/>
</dbReference>
<protein>
    <submittedName>
        <fullName evidence="2">Uncharacterized protein</fullName>
    </submittedName>
</protein>
<organism evidence="2 3">
    <name type="scientific">Scytalidium lignicola</name>
    <name type="common">Hyphomycete</name>
    <dbReference type="NCBI Taxonomy" id="5539"/>
    <lineage>
        <taxon>Eukaryota</taxon>
        <taxon>Fungi</taxon>
        <taxon>Dikarya</taxon>
        <taxon>Ascomycota</taxon>
        <taxon>Pezizomycotina</taxon>
        <taxon>Leotiomycetes</taxon>
        <taxon>Leotiomycetes incertae sedis</taxon>
        <taxon>Scytalidium</taxon>
    </lineage>
</organism>
<feature type="compositionally biased region" description="Basic and acidic residues" evidence="1">
    <location>
        <begin position="97"/>
        <end position="116"/>
    </location>
</feature>
<feature type="non-terminal residue" evidence="2">
    <location>
        <position position="130"/>
    </location>
</feature>
<name>A0A3E2H5H4_SCYLI</name>
<comment type="caution">
    <text evidence="2">The sequence shown here is derived from an EMBL/GenBank/DDBJ whole genome shotgun (WGS) entry which is preliminary data.</text>
</comment>
<sequence>MCRRNRNSYYGNRSRGCGRSPNYQNRNGLIDNIITALVSRQQQQQQQQGYYGGQQRGNGFAIGNMQRGVTTGGGGYYPGNGYSNVQRAPAAGYYQGSEKRDEKWEDWNQHQGRRDGANPPTYGDVMDNRA</sequence>
<dbReference type="Proteomes" id="UP000258309">
    <property type="component" value="Unassembled WGS sequence"/>
</dbReference>
<gene>
    <name evidence="2" type="ORF">B7463_g7882</name>
</gene>
<feature type="region of interest" description="Disordered" evidence="1">
    <location>
        <begin position="40"/>
        <end position="130"/>
    </location>
</feature>
<evidence type="ECO:0000313" key="3">
    <source>
        <dbReference type="Proteomes" id="UP000258309"/>
    </source>
</evidence>
<evidence type="ECO:0000313" key="2">
    <source>
        <dbReference type="EMBL" id="RFU28452.1"/>
    </source>
</evidence>
<keyword evidence="3" id="KW-1185">Reference proteome</keyword>
<dbReference type="AlphaFoldDB" id="A0A3E2H5H4"/>
<accession>A0A3E2H5H4</accession>